<comment type="caution">
    <text evidence="1">The sequence shown here is derived from an EMBL/GenBank/DDBJ whole genome shotgun (WGS) entry which is preliminary data.</text>
</comment>
<dbReference type="Proteomes" id="UP000798662">
    <property type="component" value="Chromosome 2"/>
</dbReference>
<reference evidence="1" key="1">
    <citation type="submission" date="2019-11" db="EMBL/GenBank/DDBJ databases">
        <title>Nori genome reveals adaptations in red seaweeds to the harsh intertidal environment.</title>
        <authorList>
            <person name="Wang D."/>
            <person name="Mao Y."/>
        </authorList>
    </citation>
    <scope>NUCLEOTIDE SEQUENCE</scope>
    <source>
        <tissue evidence="1">Gametophyte</tissue>
    </source>
</reference>
<gene>
    <name evidence="1" type="ORF">I4F81_007021</name>
</gene>
<organism evidence="1 2">
    <name type="scientific">Pyropia yezoensis</name>
    <name type="common">Susabi-nori</name>
    <name type="synonym">Porphyra yezoensis</name>
    <dbReference type="NCBI Taxonomy" id="2788"/>
    <lineage>
        <taxon>Eukaryota</taxon>
        <taxon>Rhodophyta</taxon>
        <taxon>Bangiophyceae</taxon>
        <taxon>Bangiales</taxon>
        <taxon>Bangiaceae</taxon>
        <taxon>Pyropia</taxon>
    </lineage>
</organism>
<evidence type="ECO:0000313" key="1">
    <source>
        <dbReference type="EMBL" id="KAK1864475.1"/>
    </source>
</evidence>
<evidence type="ECO:0000313" key="2">
    <source>
        <dbReference type="Proteomes" id="UP000798662"/>
    </source>
</evidence>
<protein>
    <submittedName>
        <fullName evidence="1">Uncharacterized protein</fullName>
    </submittedName>
</protein>
<sequence length="132" mass="13523">MALLRAAGLAARTVAAAPTSAAARRTAIVATVAKATDTSAMDFAAPASFDVAASGRRAAKDLRSFFTNGDSKIELDESDRAEVVSSVKATASALSADSTLDVDSAVAAVGVKNSYKLSNLTYFDVFSKARKA</sequence>
<proteinExistence type="predicted"/>
<name>A0ACC3C2X0_PYRYE</name>
<accession>A0ACC3C2X0</accession>
<dbReference type="EMBL" id="CM020619">
    <property type="protein sequence ID" value="KAK1864475.1"/>
    <property type="molecule type" value="Genomic_DNA"/>
</dbReference>
<keyword evidence="2" id="KW-1185">Reference proteome</keyword>